<evidence type="ECO:0000256" key="7">
    <source>
        <dbReference type="ARBA" id="ARBA00023242"/>
    </source>
</evidence>
<feature type="region of interest" description="Disordered" evidence="8">
    <location>
        <begin position="1"/>
        <end position="42"/>
    </location>
</feature>
<keyword evidence="6" id="KW-0238">DNA-binding</keyword>
<protein>
    <submittedName>
        <fullName evidence="11">C2H2-type domain-containing protein</fullName>
    </submittedName>
</protein>
<feature type="domain" description="C2H2-type" evidence="9">
    <location>
        <begin position="323"/>
        <end position="345"/>
    </location>
</feature>
<dbReference type="PANTHER" id="PTHR24392">
    <property type="entry name" value="ZINC FINGER PROTEIN"/>
    <property type="match status" value="1"/>
</dbReference>
<feature type="domain" description="C2H2-type" evidence="9">
    <location>
        <begin position="267"/>
        <end position="289"/>
    </location>
</feature>
<reference evidence="11" key="2">
    <citation type="submission" date="2020-10" db="UniProtKB">
        <authorList>
            <consortium name="WormBaseParasite"/>
        </authorList>
    </citation>
    <scope>IDENTIFICATION</scope>
</reference>
<dbReference type="FunFam" id="3.30.160.60:FF:002883">
    <property type="entry name" value="Hunchback-like protein"/>
    <property type="match status" value="1"/>
</dbReference>
<evidence type="ECO:0000259" key="9">
    <source>
        <dbReference type="SMART" id="SM00355"/>
    </source>
</evidence>
<evidence type="ECO:0000313" key="10">
    <source>
        <dbReference type="Proteomes" id="UP000492821"/>
    </source>
</evidence>
<evidence type="ECO:0000256" key="6">
    <source>
        <dbReference type="ARBA" id="ARBA00023125"/>
    </source>
</evidence>
<comment type="subcellular location">
    <subcellularLocation>
        <location evidence="1">Nucleus</location>
    </subcellularLocation>
</comment>
<dbReference type="AlphaFoldDB" id="A0A7E4WDX5"/>
<evidence type="ECO:0000256" key="8">
    <source>
        <dbReference type="SAM" id="MobiDB-lite"/>
    </source>
</evidence>
<proteinExistence type="predicted"/>
<keyword evidence="5" id="KW-0862">Zinc</keyword>
<evidence type="ECO:0000256" key="4">
    <source>
        <dbReference type="ARBA" id="ARBA00022771"/>
    </source>
</evidence>
<dbReference type="PANTHER" id="PTHR24392:SF49">
    <property type="entry name" value="PROTEIN HUNCHBACK"/>
    <property type="match status" value="1"/>
</dbReference>
<evidence type="ECO:0000313" key="11">
    <source>
        <dbReference type="WBParaSite" id="Pan_g9741.t1"/>
    </source>
</evidence>
<keyword evidence="10" id="KW-1185">Reference proteome</keyword>
<feature type="compositionally biased region" description="Polar residues" evidence="8">
    <location>
        <begin position="107"/>
        <end position="121"/>
    </location>
</feature>
<keyword evidence="3" id="KW-0677">Repeat</keyword>
<dbReference type="Proteomes" id="UP000492821">
    <property type="component" value="Unassembled WGS sequence"/>
</dbReference>
<dbReference type="SMART" id="SM00355">
    <property type="entry name" value="ZnF_C2H2"/>
    <property type="match status" value="4"/>
</dbReference>
<feature type="domain" description="C2H2-type" evidence="9">
    <location>
        <begin position="238"/>
        <end position="260"/>
    </location>
</feature>
<evidence type="ECO:0000256" key="3">
    <source>
        <dbReference type="ARBA" id="ARBA00022737"/>
    </source>
</evidence>
<feature type="domain" description="C2H2-type" evidence="9">
    <location>
        <begin position="294"/>
        <end position="317"/>
    </location>
</feature>
<keyword evidence="7" id="KW-0539">Nucleus</keyword>
<evidence type="ECO:0000256" key="2">
    <source>
        <dbReference type="ARBA" id="ARBA00022723"/>
    </source>
</evidence>
<dbReference type="WBParaSite" id="Pan_g9741.t1">
    <property type="protein sequence ID" value="Pan_g9741.t1"/>
    <property type="gene ID" value="Pan_g9741"/>
</dbReference>
<name>A0A7E4WDX5_PANRE</name>
<keyword evidence="4" id="KW-0863">Zinc-finger</keyword>
<keyword evidence="2" id="KW-0479">Metal-binding</keyword>
<dbReference type="GO" id="GO:0005634">
    <property type="term" value="C:nucleus"/>
    <property type="evidence" value="ECO:0007669"/>
    <property type="project" value="UniProtKB-SubCell"/>
</dbReference>
<reference evidence="10" key="1">
    <citation type="journal article" date="2013" name="Genetics">
        <title>The draft genome and transcriptome of Panagrellus redivivus are shaped by the harsh demands of a free-living lifestyle.</title>
        <authorList>
            <person name="Srinivasan J."/>
            <person name="Dillman A.R."/>
            <person name="Macchietto M.G."/>
            <person name="Heikkinen L."/>
            <person name="Lakso M."/>
            <person name="Fracchia K.M."/>
            <person name="Antoshechkin I."/>
            <person name="Mortazavi A."/>
            <person name="Wong G."/>
            <person name="Sternberg P.W."/>
        </authorList>
    </citation>
    <scope>NUCLEOTIDE SEQUENCE [LARGE SCALE GENOMIC DNA]</scope>
    <source>
        <strain evidence="10">MT8872</strain>
    </source>
</reference>
<evidence type="ECO:0000256" key="1">
    <source>
        <dbReference type="ARBA" id="ARBA00004123"/>
    </source>
</evidence>
<dbReference type="GO" id="GO:0003677">
    <property type="term" value="F:DNA binding"/>
    <property type="evidence" value="ECO:0007669"/>
    <property type="project" value="UniProtKB-KW"/>
</dbReference>
<dbReference type="GO" id="GO:0008270">
    <property type="term" value="F:zinc ion binding"/>
    <property type="evidence" value="ECO:0007669"/>
    <property type="project" value="UniProtKB-KW"/>
</dbReference>
<feature type="region of interest" description="Disordered" evidence="8">
    <location>
        <begin position="100"/>
        <end position="121"/>
    </location>
</feature>
<accession>A0A7E4WDX5</accession>
<sequence>MSLPTNSTLANTPTALESMPCSTPQATNAPQTLPSASPSEQPQVMKLTSANLRKLDKFLREADLIMMPSKSTPPLTPVNAEVEPKREAEASVEAAITEDTPDKKQCGTASNALGLSPDNTEGGQVRVEVQVAPADLPVPASSSNELMTKALDLAKLAVDGMELANQAMAASIANGVLIDEQLVSQLESFRKLTENGTAQVTDALKMQAETANAATTEENRVNPLESDPRKLFANQKQYKCRNCPYISLTKEESWGHKKEHIPIDKQLFCQECCFVTEYKHHLEYHIRNHRSQFFKCSKCTYNTASKSMLDSHVSFYHIGPFMFQCMDCDFESQYNHRLKMHLSKHGHQKKPELNLGGDDSFEAYMDKLSTEMTQKL</sequence>
<organism evidence="10 11">
    <name type="scientific">Panagrellus redivivus</name>
    <name type="common">Microworm</name>
    <dbReference type="NCBI Taxonomy" id="6233"/>
    <lineage>
        <taxon>Eukaryota</taxon>
        <taxon>Metazoa</taxon>
        <taxon>Ecdysozoa</taxon>
        <taxon>Nematoda</taxon>
        <taxon>Chromadorea</taxon>
        <taxon>Rhabditida</taxon>
        <taxon>Tylenchina</taxon>
        <taxon>Panagrolaimomorpha</taxon>
        <taxon>Panagrolaimoidea</taxon>
        <taxon>Panagrolaimidae</taxon>
        <taxon>Panagrellus</taxon>
    </lineage>
</organism>
<dbReference type="InterPro" id="IPR013087">
    <property type="entry name" value="Znf_C2H2_type"/>
</dbReference>
<evidence type="ECO:0000256" key="5">
    <source>
        <dbReference type="ARBA" id="ARBA00022833"/>
    </source>
</evidence>
<dbReference type="Gene3D" id="3.30.160.60">
    <property type="entry name" value="Classic Zinc Finger"/>
    <property type="match status" value="2"/>
</dbReference>